<proteinExistence type="predicted"/>
<organism evidence="5 6">
    <name type="scientific">Ligilactobacillus ubinensis</name>
    <dbReference type="NCBI Taxonomy" id="2876789"/>
    <lineage>
        <taxon>Bacteria</taxon>
        <taxon>Bacillati</taxon>
        <taxon>Bacillota</taxon>
        <taxon>Bacilli</taxon>
        <taxon>Lactobacillales</taxon>
        <taxon>Lactobacillaceae</taxon>
        <taxon>Ligilactobacillus</taxon>
    </lineage>
</organism>
<dbReference type="InterPro" id="IPR055166">
    <property type="entry name" value="Transc_reg_Sar_Rot_HTH"/>
</dbReference>
<dbReference type="Gene3D" id="1.10.10.10">
    <property type="entry name" value="Winged helix-like DNA-binding domain superfamily/Winged helix DNA-binding domain"/>
    <property type="match status" value="1"/>
</dbReference>
<accession>A0A9X2FFT3</accession>
<dbReference type="GO" id="GO:0003700">
    <property type="term" value="F:DNA-binding transcription factor activity"/>
    <property type="evidence" value="ECO:0007669"/>
    <property type="project" value="InterPro"/>
</dbReference>
<sequence length="149" mass="17430">MVASADFYDELCLSVYTTNRYFHQLYAFVLHDDELTYLQYMVLLNVHQKADCSLADICKNLDLENNTLTPVVKKLLQKKWLLKQQSKLDKRRFILAMTPSANEKFAHLQQKIEKLQKKLIGNSTAEFEAILQQSHELNQRLLTVINELN</sequence>
<dbReference type="Pfam" id="PF22381">
    <property type="entry name" value="Staph_reg_Sar_Rot"/>
    <property type="match status" value="1"/>
</dbReference>
<dbReference type="PANTHER" id="PTHR33164">
    <property type="entry name" value="TRANSCRIPTIONAL REGULATOR, MARR FAMILY"/>
    <property type="match status" value="1"/>
</dbReference>
<evidence type="ECO:0000313" key="5">
    <source>
        <dbReference type="EMBL" id="MCP0885754.1"/>
    </source>
</evidence>
<feature type="domain" description="HTH marR-type" evidence="4">
    <location>
        <begin position="8"/>
        <end position="146"/>
    </location>
</feature>
<dbReference type="InterPro" id="IPR036388">
    <property type="entry name" value="WH-like_DNA-bd_sf"/>
</dbReference>
<dbReference type="GO" id="GO:0006950">
    <property type="term" value="P:response to stress"/>
    <property type="evidence" value="ECO:0007669"/>
    <property type="project" value="TreeGrafter"/>
</dbReference>
<protein>
    <submittedName>
        <fullName evidence="5">MarR family transcriptional regulator</fullName>
    </submittedName>
</protein>
<evidence type="ECO:0000256" key="2">
    <source>
        <dbReference type="ARBA" id="ARBA00023125"/>
    </source>
</evidence>
<dbReference type="GO" id="GO:0003677">
    <property type="term" value="F:DNA binding"/>
    <property type="evidence" value="ECO:0007669"/>
    <property type="project" value="UniProtKB-KW"/>
</dbReference>
<dbReference type="InterPro" id="IPR039422">
    <property type="entry name" value="MarR/SlyA-like"/>
</dbReference>
<keyword evidence="1" id="KW-0805">Transcription regulation</keyword>
<dbReference type="RefSeq" id="WP_253358405.1">
    <property type="nucleotide sequence ID" value="NZ_JAIULA010000001.1"/>
</dbReference>
<evidence type="ECO:0000259" key="4">
    <source>
        <dbReference type="PROSITE" id="PS50995"/>
    </source>
</evidence>
<dbReference type="InterPro" id="IPR000835">
    <property type="entry name" value="HTH_MarR-typ"/>
</dbReference>
<dbReference type="PANTHER" id="PTHR33164:SF43">
    <property type="entry name" value="HTH-TYPE TRANSCRIPTIONAL REPRESSOR YETL"/>
    <property type="match status" value="1"/>
</dbReference>
<evidence type="ECO:0000256" key="3">
    <source>
        <dbReference type="ARBA" id="ARBA00023163"/>
    </source>
</evidence>
<gene>
    <name evidence="5" type="ORF">LB941_00215</name>
</gene>
<dbReference type="InterPro" id="IPR036390">
    <property type="entry name" value="WH_DNA-bd_sf"/>
</dbReference>
<name>A0A9X2FFT3_9LACO</name>
<evidence type="ECO:0000256" key="1">
    <source>
        <dbReference type="ARBA" id="ARBA00023015"/>
    </source>
</evidence>
<dbReference type="PROSITE" id="PS50995">
    <property type="entry name" value="HTH_MARR_2"/>
    <property type="match status" value="1"/>
</dbReference>
<dbReference type="SMART" id="SM00347">
    <property type="entry name" value="HTH_MARR"/>
    <property type="match status" value="1"/>
</dbReference>
<evidence type="ECO:0000313" key="6">
    <source>
        <dbReference type="Proteomes" id="UP001139006"/>
    </source>
</evidence>
<reference evidence="5 6" key="1">
    <citation type="journal article" date="2023" name="Int. J. Syst. Evol. Microbiol.">
        <title>Ligilactobacillus ubinensis sp. nov., a novel species isolated from the wild ferment of a durian fruit (Durio zibethinus).</title>
        <authorList>
            <person name="Heng Y.C."/>
            <person name="Menon N."/>
            <person name="Chen B."/>
            <person name="Loo B.Z.L."/>
            <person name="Wong G.W.J."/>
            <person name="Lim A.C.H."/>
            <person name="Silvaraju S."/>
            <person name="Kittelmann S."/>
        </authorList>
    </citation>
    <scope>NUCLEOTIDE SEQUENCE [LARGE SCALE GENOMIC DNA]</scope>
    <source>
        <strain evidence="5 6">WILCCON 0076</strain>
    </source>
</reference>
<keyword evidence="2" id="KW-0238">DNA-binding</keyword>
<comment type="caution">
    <text evidence="5">The sequence shown here is derived from an EMBL/GenBank/DDBJ whole genome shotgun (WGS) entry which is preliminary data.</text>
</comment>
<dbReference type="SUPFAM" id="SSF46785">
    <property type="entry name" value="Winged helix' DNA-binding domain"/>
    <property type="match status" value="1"/>
</dbReference>
<dbReference type="Proteomes" id="UP001139006">
    <property type="component" value="Unassembled WGS sequence"/>
</dbReference>
<keyword evidence="3" id="KW-0804">Transcription</keyword>
<dbReference type="EMBL" id="JAIULA010000001">
    <property type="protein sequence ID" value="MCP0885754.1"/>
    <property type="molecule type" value="Genomic_DNA"/>
</dbReference>
<keyword evidence="6" id="KW-1185">Reference proteome</keyword>
<dbReference type="AlphaFoldDB" id="A0A9X2FFT3"/>